<comment type="caution">
    <text evidence="1">The sequence shown here is derived from an EMBL/GenBank/DDBJ whole genome shotgun (WGS) entry which is preliminary data.</text>
</comment>
<dbReference type="EMBL" id="JARBDR010000921">
    <property type="protein sequence ID" value="KAJ8299678.1"/>
    <property type="molecule type" value="Genomic_DNA"/>
</dbReference>
<name>A0ABQ9E2J1_TEGGR</name>
<sequence length="64" mass="7527">MEGKKFTIPNVEVTEYSEKDRDKSSYPLKVLVQNSGVYFSNYLTNLFRIIFSCVYSYNSKENLK</sequence>
<proteinExistence type="predicted"/>
<reference evidence="1 2" key="1">
    <citation type="submission" date="2022-12" db="EMBL/GenBank/DDBJ databases">
        <title>Chromosome-level genome of Tegillarca granosa.</title>
        <authorList>
            <person name="Kim J."/>
        </authorList>
    </citation>
    <scope>NUCLEOTIDE SEQUENCE [LARGE SCALE GENOMIC DNA]</scope>
    <source>
        <strain evidence="1">Teg-2019</strain>
        <tissue evidence="1">Adductor muscle</tissue>
    </source>
</reference>
<accession>A0ABQ9E2J1</accession>
<keyword evidence="2" id="KW-1185">Reference proteome</keyword>
<evidence type="ECO:0000313" key="2">
    <source>
        <dbReference type="Proteomes" id="UP001217089"/>
    </source>
</evidence>
<dbReference type="Proteomes" id="UP001217089">
    <property type="component" value="Unassembled WGS sequence"/>
</dbReference>
<evidence type="ECO:0000313" key="1">
    <source>
        <dbReference type="EMBL" id="KAJ8299678.1"/>
    </source>
</evidence>
<protein>
    <submittedName>
        <fullName evidence="1">Uncharacterized protein</fullName>
    </submittedName>
</protein>
<organism evidence="1 2">
    <name type="scientific">Tegillarca granosa</name>
    <name type="common">Malaysian cockle</name>
    <name type="synonym">Anadara granosa</name>
    <dbReference type="NCBI Taxonomy" id="220873"/>
    <lineage>
        <taxon>Eukaryota</taxon>
        <taxon>Metazoa</taxon>
        <taxon>Spiralia</taxon>
        <taxon>Lophotrochozoa</taxon>
        <taxon>Mollusca</taxon>
        <taxon>Bivalvia</taxon>
        <taxon>Autobranchia</taxon>
        <taxon>Pteriomorphia</taxon>
        <taxon>Arcoida</taxon>
        <taxon>Arcoidea</taxon>
        <taxon>Arcidae</taxon>
        <taxon>Tegillarca</taxon>
    </lineage>
</organism>
<gene>
    <name evidence="1" type="ORF">KUTeg_023738</name>
</gene>